<evidence type="ECO:0000313" key="1">
    <source>
        <dbReference type="EMBL" id="PJZ64688.1"/>
    </source>
</evidence>
<accession>A0A2M9Z8D3</accession>
<reference evidence="1 2" key="1">
    <citation type="submission" date="2017-07" db="EMBL/GenBank/DDBJ databases">
        <title>Leptospira spp. isolated from tropical soils.</title>
        <authorList>
            <person name="Thibeaux R."/>
            <person name="Iraola G."/>
            <person name="Ferres I."/>
            <person name="Bierque E."/>
            <person name="Girault D."/>
            <person name="Soupe-Gilbert M.-E."/>
            <person name="Picardeau M."/>
            <person name="Goarant C."/>
        </authorList>
    </citation>
    <scope>NUCLEOTIDE SEQUENCE [LARGE SCALE GENOMIC DNA]</scope>
    <source>
        <strain evidence="1 2">FH2-C-A2</strain>
    </source>
</reference>
<name>A0A2M9Z8D3_9LEPT</name>
<gene>
    <name evidence="1" type="ORF">CH371_16305</name>
</gene>
<protein>
    <submittedName>
        <fullName evidence="1">Uncharacterized protein</fullName>
    </submittedName>
</protein>
<dbReference type="Proteomes" id="UP000231912">
    <property type="component" value="Unassembled WGS sequence"/>
</dbReference>
<comment type="caution">
    <text evidence="1">The sequence shown here is derived from an EMBL/GenBank/DDBJ whole genome shotgun (WGS) entry which is preliminary data.</text>
</comment>
<sequence length="107" mass="12291">MSFSVGLARFLGFETDPDRVSFSDISAKIALGKEERIQKNAQYIGRRNKKDVYRKNKNDLNPIHSPFREQSAFESRGPIHTLRKTVSFIGRTLPSLKERSKKGFSFL</sequence>
<proteinExistence type="predicted"/>
<dbReference type="AlphaFoldDB" id="A0A2M9Z8D3"/>
<dbReference type="EMBL" id="NPDT01000008">
    <property type="protein sequence ID" value="PJZ64688.1"/>
    <property type="molecule type" value="Genomic_DNA"/>
</dbReference>
<organism evidence="1 2">
    <name type="scientific">Leptospira wolffii</name>
    <dbReference type="NCBI Taxonomy" id="409998"/>
    <lineage>
        <taxon>Bacteria</taxon>
        <taxon>Pseudomonadati</taxon>
        <taxon>Spirochaetota</taxon>
        <taxon>Spirochaetia</taxon>
        <taxon>Leptospirales</taxon>
        <taxon>Leptospiraceae</taxon>
        <taxon>Leptospira</taxon>
    </lineage>
</organism>
<evidence type="ECO:0000313" key="2">
    <source>
        <dbReference type="Proteomes" id="UP000231912"/>
    </source>
</evidence>